<sequence>FFQEKLSNFSCDGPSSAEESFVCGDSYCTAEEFVCDNLHGFIYSNFHIAKKSFVH</sequence>
<proteinExistence type="predicted"/>
<name>A0A9N9K8Q4_9GLOM</name>
<comment type="caution">
    <text evidence="1">The sequence shown here is derived from an EMBL/GenBank/DDBJ whole genome shotgun (WGS) entry which is preliminary data.</text>
</comment>
<keyword evidence="2" id="KW-1185">Reference proteome</keyword>
<reference evidence="1" key="1">
    <citation type="submission" date="2021-06" db="EMBL/GenBank/DDBJ databases">
        <authorList>
            <person name="Kallberg Y."/>
            <person name="Tangrot J."/>
            <person name="Rosling A."/>
        </authorList>
    </citation>
    <scope>NUCLEOTIDE SEQUENCE</scope>
    <source>
        <strain evidence="1">MA453B</strain>
    </source>
</reference>
<evidence type="ECO:0000313" key="2">
    <source>
        <dbReference type="Proteomes" id="UP000789405"/>
    </source>
</evidence>
<protein>
    <submittedName>
        <fullName evidence="1">14438_t:CDS:1</fullName>
    </submittedName>
</protein>
<dbReference type="AlphaFoldDB" id="A0A9N9K8Q4"/>
<feature type="non-terminal residue" evidence="1">
    <location>
        <position position="1"/>
    </location>
</feature>
<evidence type="ECO:0000313" key="1">
    <source>
        <dbReference type="EMBL" id="CAG8815623.1"/>
    </source>
</evidence>
<gene>
    <name evidence="1" type="ORF">DERYTH_LOCUS26140</name>
</gene>
<feature type="non-terminal residue" evidence="1">
    <location>
        <position position="55"/>
    </location>
</feature>
<dbReference type="EMBL" id="CAJVPY010052810">
    <property type="protein sequence ID" value="CAG8815623.1"/>
    <property type="molecule type" value="Genomic_DNA"/>
</dbReference>
<dbReference type="Proteomes" id="UP000789405">
    <property type="component" value="Unassembled WGS sequence"/>
</dbReference>
<organism evidence="1 2">
    <name type="scientific">Dentiscutata erythropus</name>
    <dbReference type="NCBI Taxonomy" id="1348616"/>
    <lineage>
        <taxon>Eukaryota</taxon>
        <taxon>Fungi</taxon>
        <taxon>Fungi incertae sedis</taxon>
        <taxon>Mucoromycota</taxon>
        <taxon>Glomeromycotina</taxon>
        <taxon>Glomeromycetes</taxon>
        <taxon>Diversisporales</taxon>
        <taxon>Gigasporaceae</taxon>
        <taxon>Dentiscutata</taxon>
    </lineage>
</organism>
<accession>A0A9N9K8Q4</accession>